<dbReference type="PROSITE" id="PS51186">
    <property type="entry name" value="GNAT"/>
    <property type="match status" value="2"/>
</dbReference>
<name>A0A8J7GIU5_9ACTN</name>
<dbReference type="RefSeq" id="WP_197004140.1">
    <property type="nucleotide sequence ID" value="NZ_BONS01000020.1"/>
</dbReference>
<sequence>MDLALRPYRHPEDLAAVEAVRAAVTAVEGDVSLPGPGDGDPTDNLPHCVLAEIDGRVVGYTWMTWWSEADGTRLYLVTGAVAPDSRGRGVGRRLLAWQEARAAEVAAVEGARRPVLGGNADESQPTVRALLLRAGFRLAFTKVHMEAATGRHDVALPAGLALRPVTADQHPVLHGAIEECFADSSNGHVARTFEEYLDEVAEEQSDLGLWLAAWDGDELAGVVVNTIGADGTGETPWVAVLPRWRRRGLARALMHRSLDLLAARGVTSAALYTVLENENDSVGLYESVGYRVVARRPRYRKPLGA</sequence>
<dbReference type="SUPFAM" id="SSF55729">
    <property type="entry name" value="Acyl-CoA N-acyltransferases (Nat)"/>
    <property type="match status" value="2"/>
</dbReference>
<dbReference type="GO" id="GO:0005840">
    <property type="term" value="C:ribosome"/>
    <property type="evidence" value="ECO:0007669"/>
    <property type="project" value="UniProtKB-KW"/>
</dbReference>
<protein>
    <submittedName>
        <fullName evidence="4">Ribosomal protein S18 acetylase RimI-like enzyme</fullName>
    </submittedName>
</protein>
<dbReference type="Proteomes" id="UP000622552">
    <property type="component" value="Unassembled WGS sequence"/>
</dbReference>
<gene>
    <name evidence="4" type="ORF">IW245_003452</name>
</gene>
<evidence type="ECO:0000259" key="3">
    <source>
        <dbReference type="PROSITE" id="PS51186"/>
    </source>
</evidence>
<keyword evidence="1" id="KW-0808">Transferase</keyword>
<feature type="domain" description="N-acetyltransferase" evidence="3">
    <location>
        <begin position="3"/>
        <end position="163"/>
    </location>
</feature>
<dbReference type="Pfam" id="PF00583">
    <property type="entry name" value="Acetyltransf_1"/>
    <property type="match status" value="2"/>
</dbReference>
<dbReference type="Gene3D" id="3.40.630.30">
    <property type="match status" value="1"/>
</dbReference>
<dbReference type="AlphaFoldDB" id="A0A8J7GIU5"/>
<keyword evidence="4" id="KW-0687">Ribonucleoprotein</keyword>
<organism evidence="4 5">
    <name type="scientific">Longispora fulva</name>
    <dbReference type="NCBI Taxonomy" id="619741"/>
    <lineage>
        <taxon>Bacteria</taxon>
        <taxon>Bacillati</taxon>
        <taxon>Actinomycetota</taxon>
        <taxon>Actinomycetes</taxon>
        <taxon>Micromonosporales</taxon>
        <taxon>Micromonosporaceae</taxon>
        <taxon>Longispora</taxon>
    </lineage>
</organism>
<comment type="caution">
    <text evidence="4">The sequence shown here is derived from an EMBL/GenBank/DDBJ whole genome shotgun (WGS) entry which is preliminary data.</text>
</comment>
<dbReference type="CDD" id="cd04301">
    <property type="entry name" value="NAT_SF"/>
    <property type="match status" value="2"/>
</dbReference>
<dbReference type="GO" id="GO:0016747">
    <property type="term" value="F:acyltransferase activity, transferring groups other than amino-acyl groups"/>
    <property type="evidence" value="ECO:0007669"/>
    <property type="project" value="InterPro"/>
</dbReference>
<dbReference type="InterPro" id="IPR050832">
    <property type="entry name" value="Bact_Acetyltransf"/>
</dbReference>
<evidence type="ECO:0000313" key="5">
    <source>
        <dbReference type="Proteomes" id="UP000622552"/>
    </source>
</evidence>
<feature type="domain" description="N-acetyltransferase" evidence="3">
    <location>
        <begin position="160"/>
        <end position="305"/>
    </location>
</feature>
<dbReference type="PANTHER" id="PTHR43877">
    <property type="entry name" value="AMINOALKYLPHOSPHONATE N-ACETYLTRANSFERASE-RELATED-RELATED"/>
    <property type="match status" value="1"/>
</dbReference>
<keyword evidence="2" id="KW-0012">Acyltransferase</keyword>
<dbReference type="EMBL" id="JADOUF010000001">
    <property type="protein sequence ID" value="MBG6137258.1"/>
    <property type="molecule type" value="Genomic_DNA"/>
</dbReference>
<keyword evidence="5" id="KW-1185">Reference proteome</keyword>
<dbReference type="InterPro" id="IPR000182">
    <property type="entry name" value="GNAT_dom"/>
</dbReference>
<evidence type="ECO:0000256" key="2">
    <source>
        <dbReference type="ARBA" id="ARBA00023315"/>
    </source>
</evidence>
<dbReference type="InterPro" id="IPR016181">
    <property type="entry name" value="Acyl_CoA_acyltransferase"/>
</dbReference>
<evidence type="ECO:0000256" key="1">
    <source>
        <dbReference type="ARBA" id="ARBA00022679"/>
    </source>
</evidence>
<evidence type="ECO:0000313" key="4">
    <source>
        <dbReference type="EMBL" id="MBG6137258.1"/>
    </source>
</evidence>
<accession>A0A8J7GIU5</accession>
<reference evidence="4" key="1">
    <citation type="submission" date="2020-11" db="EMBL/GenBank/DDBJ databases">
        <title>Sequencing the genomes of 1000 actinobacteria strains.</title>
        <authorList>
            <person name="Klenk H.-P."/>
        </authorList>
    </citation>
    <scope>NUCLEOTIDE SEQUENCE</scope>
    <source>
        <strain evidence="4">DSM 45356</strain>
    </source>
</reference>
<proteinExistence type="predicted"/>
<keyword evidence="4" id="KW-0689">Ribosomal protein</keyword>